<dbReference type="InterPro" id="IPR011008">
    <property type="entry name" value="Dimeric_a/b-barrel"/>
</dbReference>
<dbReference type="EMBL" id="JAMQBK010000016">
    <property type="protein sequence ID" value="MCM2370033.1"/>
    <property type="molecule type" value="Genomic_DNA"/>
</dbReference>
<evidence type="ECO:0000256" key="2">
    <source>
        <dbReference type="SAM" id="SignalP"/>
    </source>
</evidence>
<feature type="domain" description="Stress-response A/B barrel" evidence="3">
    <location>
        <begin position="35"/>
        <end position="129"/>
    </location>
</feature>
<dbReference type="RefSeq" id="WP_250927705.1">
    <property type="nucleotide sequence ID" value="NZ_JAMQBK010000016.1"/>
</dbReference>
<evidence type="ECO:0000313" key="4">
    <source>
        <dbReference type="EMBL" id="MCM2370033.1"/>
    </source>
</evidence>
<evidence type="ECO:0000313" key="5">
    <source>
        <dbReference type="Proteomes" id="UP001202961"/>
    </source>
</evidence>
<organism evidence="4 5">
    <name type="scientific">Aporhodopirellula aestuarii</name>
    <dbReference type="NCBI Taxonomy" id="2950107"/>
    <lineage>
        <taxon>Bacteria</taxon>
        <taxon>Pseudomonadati</taxon>
        <taxon>Planctomycetota</taxon>
        <taxon>Planctomycetia</taxon>
        <taxon>Pirellulales</taxon>
        <taxon>Pirellulaceae</taxon>
        <taxon>Aporhodopirellula</taxon>
    </lineage>
</organism>
<dbReference type="InterPro" id="IPR044662">
    <property type="entry name" value="HS1/DABB1-like"/>
</dbReference>
<comment type="subunit">
    <text evidence="1">Homodimer.</text>
</comment>
<dbReference type="SMART" id="SM00886">
    <property type="entry name" value="Dabb"/>
    <property type="match status" value="1"/>
</dbReference>
<dbReference type="PANTHER" id="PTHR33178:SF10">
    <property type="entry name" value="STRESS-RESPONSE A_B BARREL DOMAIN-CONTAINING PROTEIN"/>
    <property type="match status" value="1"/>
</dbReference>
<dbReference type="PANTHER" id="PTHR33178">
    <property type="match status" value="1"/>
</dbReference>
<dbReference type="Proteomes" id="UP001202961">
    <property type="component" value="Unassembled WGS sequence"/>
</dbReference>
<keyword evidence="2" id="KW-0732">Signal</keyword>
<sequence length="132" mass="14518">MKTSLSLFVILCLVAITTMQVAAVGSDAKSESKLLRHVVMFGFKESSSEAEIQNVVDEFAKLPGKIDSIVEFEHGVNNSPEGLNDGLTHCFLVSFADEAGRAEYLPHPAHKAFVEVLKPHMEKVVVVDYWAQ</sequence>
<protein>
    <submittedName>
        <fullName evidence="4">Dabb family protein</fullName>
    </submittedName>
</protein>
<dbReference type="SUPFAM" id="SSF54909">
    <property type="entry name" value="Dimeric alpha+beta barrel"/>
    <property type="match status" value="1"/>
</dbReference>
<feature type="chain" id="PRO_5046153106" evidence="2">
    <location>
        <begin position="23"/>
        <end position="132"/>
    </location>
</feature>
<name>A0ABT0TZK9_9BACT</name>
<evidence type="ECO:0000259" key="3">
    <source>
        <dbReference type="PROSITE" id="PS51502"/>
    </source>
</evidence>
<comment type="caution">
    <text evidence="4">The sequence shown here is derived from an EMBL/GenBank/DDBJ whole genome shotgun (WGS) entry which is preliminary data.</text>
</comment>
<feature type="signal peptide" evidence="2">
    <location>
        <begin position="1"/>
        <end position="22"/>
    </location>
</feature>
<proteinExistence type="predicted"/>
<dbReference type="Gene3D" id="3.30.70.100">
    <property type="match status" value="1"/>
</dbReference>
<keyword evidence="5" id="KW-1185">Reference proteome</keyword>
<accession>A0ABT0TZK9</accession>
<dbReference type="InterPro" id="IPR013097">
    <property type="entry name" value="Dabb"/>
</dbReference>
<dbReference type="PROSITE" id="PS51502">
    <property type="entry name" value="S_R_A_B_BARREL"/>
    <property type="match status" value="1"/>
</dbReference>
<dbReference type="Pfam" id="PF07876">
    <property type="entry name" value="Dabb"/>
    <property type="match status" value="1"/>
</dbReference>
<evidence type="ECO:0000256" key="1">
    <source>
        <dbReference type="ARBA" id="ARBA00011738"/>
    </source>
</evidence>
<reference evidence="4 5" key="1">
    <citation type="journal article" date="2022" name="Syst. Appl. Microbiol.">
        <title>Rhodopirellula aestuarii sp. nov., a novel member of the genus Rhodopirellula isolated from brackish sediments collected in the Tagus River estuary, Portugal.</title>
        <authorList>
            <person name="Vitorino I.R."/>
            <person name="Klimek D."/>
            <person name="Calusinska M."/>
            <person name="Lobo-da-Cunha A."/>
            <person name="Vasconcelos V."/>
            <person name="Lage O.M."/>
        </authorList>
    </citation>
    <scope>NUCLEOTIDE SEQUENCE [LARGE SCALE GENOMIC DNA]</scope>
    <source>
        <strain evidence="4 5">ICT_H3.1</strain>
    </source>
</reference>
<gene>
    <name evidence="4" type="ORF">NB063_05275</name>
</gene>